<evidence type="ECO:0000256" key="6">
    <source>
        <dbReference type="ARBA" id="ARBA00022729"/>
    </source>
</evidence>
<feature type="region of interest" description="Disordered" evidence="8">
    <location>
        <begin position="42"/>
        <end position="89"/>
    </location>
</feature>
<dbReference type="PANTHER" id="PTHR33348:SF3">
    <property type="entry name" value="PRECURSOR OF CEP1"/>
    <property type="match status" value="1"/>
</dbReference>
<dbReference type="GO" id="GO:1902025">
    <property type="term" value="P:nitrate import"/>
    <property type="evidence" value="ECO:0007669"/>
    <property type="project" value="TreeGrafter"/>
</dbReference>
<gene>
    <name evidence="10" type="ORF">Sradi_3078700</name>
</gene>
<evidence type="ECO:0000256" key="8">
    <source>
        <dbReference type="SAM" id="MobiDB-lite"/>
    </source>
</evidence>
<evidence type="ECO:0000256" key="2">
    <source>
        <dbReference type="ARBA" id="ARBA00008963"/>
    </source>
</evidence>
<evidence type="ECO:0000256" key="3">
    <source>
        <dbReference type="ARBA" id="ARBA00022523"/>
    </source>
</evidence>
<dbReference type="EMBL" id="JACGWJ010000013">
    <property type="protein sequence ID" value="KAL0377732.1"/>
    <property type="molecule type" value="Genomic_DNA"/>
</dbReference>
<dbReference type="InterPro" id="IPR033250">
    <property type="entry name" value="CEP"/>
</dbReference>
<dbReference type="GO" id="GO:2000280">
    <property type="term" value="P:regulation of root development"/>
    <property type="evidence" value="ECO:0007669"/>
    <property type="project" value="TreeGrafter"/>
</dbReference>
<dbReference type="GO" id="GO:1901371">
    <property type="term" value="P:regulation of leaf morphogenesis"/>
    <property type="evidence" value="ECO:0007669"/>
    <property type="project" value="TreeGrafter"/>
</dbReference>
<dbReference type="GO" id="GO:0005179">
    <property type="term" value="F:hormone activity"/>
    <property type="evidence" value="ECO:0007669"/>
    <property type="project" value="UniProtKB-KW"/>
</dbReference>
<accession>A0AAW2RC14</accession>
<comment type="similarity">
    <text evidence="2">Belongs to the C-terminally encoded plant signaling peptide (CEP) family.</text>
</comment>
<reference evidence="10" key="1">
    <citation type="submission" date="2020-06" db="EMBL/GenBank/DDBJ databases">
        <authorList>
            <person name="Li T."/>
            <person name="Hu X."/>
            <person name="Zhang T."/>
            <person name="Song X."/>
            <person name="Zhang H."/>
            <person name="Dai N."/>
            <person name="Sheng W."/>
            <person name="Hou X."/>
            <person name="Wei L."/>
        </authorList>
    </citation>
    <scope>NUCLEOTIDE SEQUENCE</scope>
    <source>
        <strain evidence="10">G02</strain>
        <tissue evidence="10">Leaf</tissue>
    </source>
</reference>
<evidence type="ECO:0000313" key="10">
    <source>
        <dbReference type="EMBL" id="KAL0377732.1"/>
    </source>
</evidence>
<dbReference type="AlphaFoldDB" id="A0AAW2RC14"/>
<keyword evidence="6 9" id="KW-0732">Signal</keyword>
<feature type="compositionally biased region" description="Basic and acidic residues" evidence="8">
    <location>
        <begin position="42"/>
        <end position="61"/>
    </location>
</feature>
<reference evidence="10" key="2">
    <citation type="journal article" date="2024" name="Plant">
        <title>Genomic evolution and insights into agronomic trait innovations of Sesamum species.</title>
        <authorList>
            <person name="Miao H."/>
            <person name="Wang L."/>
            <person name="Qu L."/>
            <person name="Liu H."/>
            <person name="Sun Y."/>
            <person name="Le M."/>
            <person name="Wang Q."/>
            <person name="Wei S."/>
            <person name="Zheng Y."/>
            <person name="Lin W."/>
            <person name="Duan Y."/>
            <person name="Cao H."/>
            <person name="Xiong S."/>
            <person name="Wang X."/>
            <person name="Wei L."/>
            <person name="Li C."/>
            <person name="Ma Q."/>
            <person name="Ju M."/>
            <person name="Zhao R."/>
            <person name="Li G."/>
            <person name="Mu C."/>
            <person name="Tian Q."/>
            <person name="Mei H."/>
            <person name="Zhang T."/>
            <person name="Gao T."/>
            <person name="Zhang H."/>
        </authorList>
    </citation>
    <scope>NUCLEOTIDE SEQUENCE</scope>
    <source>
        <strain evidence="10">G02</strain>
    </source>
</reference>
<evidence type="ECO:0000256" key="5">
    <source>
        <dbReference type="ARBA" id="ARBA00022702"/>
    </source>
</evidence>
<keyword evidence="5" id="KW-0372">Hormone</keyword>
<protein>
    <submittedName>
        <fullName evidence="10">Uncharacterized protein</fullName>
    </submittedName>
</protein>
<evidence type="ECO:0000256" key="7">
    <source>
        <dbReference type="ARBA" id="ARBA00023278"/>
    </source>
</evidence>
<keyword evidence="3" id="KW-0052">Apoplast</keyword>
<dbReference type="PANTHER" id="PTHR33348">
    <property type="entry name" value="PRECURSOR OF CEP5"/>
    <property type="match status" value="1"/>
</dbReference>
<comment type="caution">
    <text evidence="10">The sequence shown here is derived from an EMBL/GenBank/DDBJ whole genome shotgun (WGS) entry which is preliminary data.</text>
</comment>
<evidence type="ECO:0000256" key="9">
    <source>
        <dbReference type="SAM" id="SignalP"/>
    </source>
</evidence>
<comment type="subcellular location">
    <subcellularLocation>
        <location evidence="1">Secreted</location>
        <location evidence="1">Extracellular space</location>
        <location evidence="1">Apoplast</location>
    </subcellularLocation>
</comment>
<keyword evidence="4" id="KW-0964">Secreted</keyword>
<name>A0AAW2RC14_SESRA</name>
<organism evidence="10">
    <name type="scientific">Sesamum radiatum</name>
    <name type="common">Black benniseed</name>
    <dbReference type="NCBI Taxonomy" id="300843"/>
    <lineage>
        <taxon>Eukaryota</taxon>
        <taxon>Viridiplantae</taxon>
        <taxon>Streptophyta</taxon>
        <taxon>Embryophyta</taxon>
        <taxon>Tracheophyta</taxon>
        <taxon>Spermatophyta</taxon>
        <taxon>Magnoliopsida</taxon>
        <taxon>eudicotyledons</taxon>
        <taxon>Gunneridae</taxon>
        <taxon>Pentapetalae</taxon>
        <taxon>asterids</taxon>
        <taxon>lamiids</taxon>
        <taxon>Lamiales</taxon>
        <taxon>Pedaliaceae</taxon>
        <taxon>Sesamum</taxon>
    </lineage>
</organism>
<evidence type="ECO:0000256" key="1">
    <source>
        <dbReference type="ARBA" id="ARBA00004271"/>
    </source>
</evidence>
<dbReference type="GO" id="GO:0006995">
    <property type="term" value="P:cellular response to nitrogen starvation"/>
    <property type="evidence" value="ECO:0007669"/>
    <property type="project" value="UniProtKB-ARBA"/>
</dbReference>
<dbReference type="GO" id="GO:0048046">
    <property type="term" value="C:apoplast"/>
    <property type="evidence" value="ECO:0007669"/>
    <property type="project" value="UniProtKB-SubCell"/>
</dbReference>
<keyword evidence="7" id="KW-0379">Hydroxylation</keyword>
<feature type="signal peptide" evidence="9">
    <location>
        <begin position="1"/>
        <end position="23"/>
    </location>
</feature>
<proteinExistence type="inferred from homology"/>
<dbReference type="GO" id="GO:0048364">
    <property type="term" value="P:root development"/>
    <property type="evidence" value="ECO:0007669"/>
    <property type="project" value="InterPro"/>
</dbReference>
<evidence type="ECO:0000256" key="4">
    <source>
        <dbReference type="ARBA" id="ARBA00022525"/>
    </source>
</evidence>
<feature type="chain" id="PRO_5043688453" evidence="9">
    <location>
        <begin position="24"/>
        <end position="89"/>
    </location>
</feature>
<sequence length="89" mass="9975">MAKSFVCLVFVVVIMIMSNHVFSTEGRRLAAAARTPDIAHVKYESVRNPKHSEKERQKFAEVDDDDGHMDSYRPTTPGHSPGIGHSKHD</sequence>